<dbReference type="Pfam" id="PF12142">
    <property type="entry name" value="PPO1_DWL"/>
    <property type="match status" value="1"/>
</dbReference>
<organism evidence="9 10">
    <name type="scientific">Ceratopteris richardii</name>
    <name type="common">Triangle waterfern</name>
    <dbReference type="NCBI Taxonomy" id="49495"/>
    <lineage>
        <taxon>Eukaryota</taxon>
        <taxon>Viridiplantae</taxon>
        <taxon>Streptophyta</taxon>
        <taxon>Embryophyta</taxon>
        <taxon>Tracheophyta</taxon>
        <taxon>Polypodiopsida</taxon>
        <taxon>Polypodiidae</taxon>
        <taxon>Polypodiales</taxon>
        <taxon>Pteridineae</taxon>
        <taxon>Pteridaceae</taxon>
        <taxon>Parkerioideae</taxon>
        <taxon>Ceratopteris</taxon>
    </lineage>
</organism>
<dbReference type="InterPro" id="IPR022739">
    <property type="entry name" value="Polyphenol_oxidase_cen"/>
</dbReference>
<dbReference type="PRINTS" id="PR00092">
    <property type="entry name" value="TYROSINASE"/>
</dbReference>
<accession>A0A8T2VCR1</accession>
<evidence type="ECO:0000256" key="4">
    <source>
        <dbReference type="ARBA" id="ARBA00023002"/>
    </source>
</evidence>
<comment type="caution">
    <text evidence="9">The sequence shown here is derived from an EMBL/GenBank/DDBJ whole genome shotgun (WGS) entry which is preliminary data.</text>
</comment>
<dbReference type="GO" id="GO:0004097">
    <property type="term" value="F:catechol oxidase activity"/>
    <property type="evidence" value="ECO:0007669"/>
    <property type="project" value="InterPro"/>
</dbReference>
<evidence type="ECO:0000256" key="5">
    <source>
        <dbReference type="ARBA" id="ARBA00023008"/>
    </source>
</evidence>
<dbReference type="SUPFAM" id="SSF48056">
    <property type="entry name" value="Di-copper centre-containing domain"/>
    <property type="match status" value="1"/>
</dbReference>
<keyword evidence="6" id="KW-0732">Signal</keyword>
<keyword evidence="4" id="KW-0560">Oxidoreductase</keyword>
<dbReference type="InterPro" id="IPR008922">
    <property type="entry name" value="Di-copper_centre_dom_sf"/>
</dbReference>
<dbReference type="OMA" id="NDEEMIC"/>
<evidence type="ECO:0000256" key="1">
    <source>
        <dbReference type="ARBA" id="ARBA00001973"/>
    </source>
</evidence>
<evidence type="ECO:0000259" key="8">
    <source>
        <dbReference type="PROSITE" id="PS00498"/>
    </source>
</evidence>
<dbReference type="Gene3D" id="1.10.1280.10">
    <property type="entry name" value="Di-copper center containing domain from catechol oxidase"/>
    <property type="match status" value="1"/>
</dbReference>
<keyword evidence="10" id="KW-1185">Reference proteome</keyword>
<gene>
    <name evidence="9" type="ORF">KP509_03G076900</name>
</gene>
<keyword evidence="3" id="KW-0479">Metal-binding</keyword>
<sequence length="536" mass="61445">MGLFLILSALFLHMTQYCGSAVLAPNISSCNPPLNLPWDEREYNCCASVPSYEPELFRPTAPSSSAVVRIRRPSHLSSDDYAAKLAKGYSLMKELPDDDPRSFTQQAKVHCAYCNSVYNQMNSSELFQAHNSWLFFPFHRWFLYFHERILAKLLCDETFALSFWNYDHPNGTSVPWLYSATSDRYSILSTAERDARHDMPTSTAAMDLVLVSDDRTREEQLQENDNTIYRVMIRDSYAPEEFFGWPTRQGENPMSSSLSGTVESHIHNNIHRWLGNKSSIGWKDMGSFYAAAYDPLFYAHHAQLDRLWEVWKTIPGHMEYEDEDFLNAEFLFYNEVGEMVRVKAGDASNITMLGYSYEDVLLPWIEAVPERRSSGAATLNDEEMICEQGEWFTETPCSVVVERDPNVTRDSPWLHEHLVLAVQYNTSDMEILVYLNYPSANASTDTGCEEYLSRVALTRYVLMYQDMNTEAFEGNRTLRIDVSRRIEAVGLMNETSIVFTLVPKISPPPTFPGRIAFVSASMEYALPYQIQDRNEG</sequence>
<feature type="signal peptide" evidence="6">
    <location>
        <begin position="1"/>
        <end position="20"/>
    </location>
</feature>
<dbReference type="AlphaFoldDB" id="A0A8T2VCR1"/>
<reference evidence="9" key="1">
    <citation type="submission" date="2021-08" db="EMBL/GenBank/DDBJ databases">
        <title>WGS assembly of Ceratopteris richardii.</title>
        <authorList>
            <person name="Marchant D.B."/>
            <person name="Chen G."/>
            <person name="Jenkins J."/>
            <person name="Shu S."/>
            <person name="Leebens-Mack J."/>
            <person name="Grimwood J."/>
            <person name="Schmutz J."/>
            <person name="Soltis P."/>
            <person name="Soltis D."/>
            <person name="Chen Z.-H."/>
        </authorList>
    </citation>
    <scope>NUCLEOTIDE SEQUENCE</scope>
    <source>
        <strain evidence="9">Whitten #5841</strain>
        <tissue evidence="9">Leaf</tissue>
    </source>
</reference>
<evidence type="ECO:0000256" key="2">
    <source>
        <dbReference type="ARBA" id="ARBA00009928"/>
    </source>
</evidence>
<dbReference type="PANTHER" id="PTHR11474:SF76">
    <property type="entry name" value="SHKT DOMAIN-CONTAINING PROTEIN"/>
    <property type="match status" value="1"/>
</dbReference>
<dbReference type="OrthoDB" id="1879980at2759"/>
<evidence type="ECO:0000313" key="10">
    <source>
        <dbReference type="Proteomes" id="UP000825935"/>
    </source>
</evidence>
<feature type="domain" description="Tyrosinase copper-binding" evidence="7">
    <location>
        <begin position="130"/>
        <end position="147"/>
    </location>
</feature>
<dbReference type="Pfam" id="PF00264">
    <property type="entry name" value="Tyrosinase"/>
    <property type="match status" value="1"/>
</dbReference>
<dbReference type="PROSITE" id="PS00498">
    <property type="entry name" value="TYROSINASE_2"/>
    <property type="match status" value="1"/>
</dbReference>
<comment type="similarity">
    <text evidence="2">Belongs to the tyrosinase family.</text>
</comment>
<dbReference type="GO" id="GO:0046872">
    <property type="term" value="F:metal ion binding"/>
    <property type="evidence" value="ECO:0007669"/>
    <property type="project" value="UniProtKB-KW"/>
</dbReference>
<comment type="cofactor">
    <cofactor evidence="1">
        <name>Cu(2+)</name>
        <dbReference type="ChEBI" id="CHEBI:29036"/>
    </cofactor>
</comment>
<dbReference type="EMBL" id="CM035408">
    <property type="protein sequence ID" value="KAH7442209.1"/>
    <property type="molecule type" value="Genomic_DNA"/>
</dbReference>
<dbReference type="InterPro" id="IPR002227">
    <property type="entry name" value="Tyrosinase_Cu-bd"/>
</dbReference>
<feature type="chain" id="PRO_5035802182" description="Tyrosinase copper-binding domain-containing protein" evidence="6">
    <location>
        <begin position="21"/>
        <end position="536"/>
    </location>
</feature>
<evidence type="ECO:0000256" key="3">
    <source>
        <dbReference type="ARBA" id="ARBA00022723"/>
    </source>
</evidence>
<dbReference type="PANTHER" id="PTHR11474">
    <property type="entry name" value="TYROSINASE FAMILY MEMBER"/>
    <property type="match status" value="1"/>
</dbReference>
<dbReference type="InterPro" id="IPR050316">
    <property type="entry name" value="Tyrosinase/Hemocyanin"/>
</dbReference>
<dbReference type="PROSITE" id="PS00497">
    <property type="entry name" value="TYROSINASE_1"/>
    <property type="match status" value="1"/>
</dbReference>
<evidence type="ECO:0000256" key="6">
    <source>
        <dbReference type="SAM" id="SignalP"/>
    </source>
</evidence>
<proteinExistence type="inferred from homology"/>
<feature type="domain" description="Tyrosinase copper-binding" evidence="8">
    <location>
        <begin position="294"/>
        <end position="305"/>
    </location>
</feature>
<evidence type="ECO:0000313" key="9">
    <source>
        <dbReference type="EMBL" id="KAH7442209.1"/>
    </source>
</evidence>
<name>A0A8T2VCR1_CERRI</name>
<keyword evidence="5" id="KW-0186">Copper</keyword>
<dbReference type="Proteomes" id="UP000825935">
    <property type="component" value="Chromosome 3"/>
</dbReference>
<protein>
    <recommendedName>
        <fullName evidence="7 8">Tyrosinase copper-binding domain-containing protein</fullName>
    </recommendedName>
</protein>
<evidence type="ECO:0000259" key="7">
    <source>
        <dbReference type="PROSITE" id="PS00497"/>
    </source>
</evidence>